<dbReference type="Proteomes" id="UP000005018">
    <property type="component" value="Chromosome 3"/>
</dbReference>
<reference evidence="2 3" key="1">
    <citation type="journal article" date="2012" name="PLoS ONE">
        <title>Sequence and analysis of the genome of the pathogenic yeast Candida orthopsilosis.</title>
        <authorList>
            <person name="Riccombeni A."/>
            <person name="Vidanes G."/>
            <person name="Proux-Wera E."/>
            <person name="Wolfe K.H."/>
            <person name="Butler G."/>
        </authorList>
    </citation>
    <scope>NUCLEOTIDE SEQUENCE [LARGE SCALE GENOMIC DNA]</scope>
    <source>
        <strain evidence="2 3">Co 90-125</strain>
    </source>
</reference>
<feature type="compositionally biased region" description="Basic and acidic residues" evidence="1">
    <location>
        <begin position="995"/>
        <end position="1016"/>
    </location>
</feature>
<feature type="region of interest" description="Disordered" evidence="1">
    <location>
        <begin position="983"/>
        <end position="1063"/>
    </location>
</feature>
<feature type="compositionally biased region" description="Pro residues" evidence="1">
    <location>
        <begin position="568"/>
        <end position="578"/>
    </location>
</feature>
<keyword evidence="3" id="KW-1185">Reference proteome</keyword>
<evidence type="ECO:0008006" key="4">
    <source>
        <dbReference type="Google" id="ProtNLM"/>
    </source>
</evidence>
<organism evidence="2 3">
    <name type="scientific">Candida orthopsilosis (strain 90-125)</name>
    <name type="common">Yeast</name>
    <dbReference type="NCBI Taxonomy" id="1136231"/>
    <lineage>
        <taxon>Eukaryota</taxon>
        <taxon>Fungi</taxon>
        <taxon>Dikarya</taxon>
        <taxon>Ascomycota</taxon>
        <taxon>Saccharomycotina</taxon>
        <taxon>Pichiomycetes</taxon>
        <taxon>Debaryomycetaceae</taxon>
        <taxon>Candida/Lodderomyces clade</taxon>
        <taxon>Candida</taxon>
    </lineage>
</organism>
<dbReference type="PANTHER" id="PTHR37988">
    <property type="entry name" value="UPF0592 MEMBRANE PROTEIN C7D4.03C"/>
    <property type="match status" value="1"/>
</dbReference>
<accession>H8X2K8</accession>
<feature type="compositionally biased region" description="Low complexity" evidence="1">
    <location>
        <begin position="69"/>
        <end position="122"/>
    </location>
</feature>
<dbReference type="KEGG" id="cot:CORT_0C01780"/>
<feature type="compositionally biased region" description="Low complexity" evidence="1">
    <location>
        <begin position="39"/>
        <end position="52"/>
    </location>
</feature>
<feature type="region of interest" description="Disordered" evidence="1">
    <location>
        <begin position="1163"/>
        <end position="1189"/>
    </location>
</feature>
<protein>
    <recommendedName>
        <fullName evidence="4">DUF1765-domain-containing protein</fullName>
    </recommendedName>
</protein>
<feature type="compositionally biased region" description="Low complexity" evidence="1">
    <location>
        <begin position="1167"/>
        <end position="1189"/>
    </location>
</feature>
<dbReference type="EMBL" id="HE681721">
    <property type="protein sequence ID" value="CCG25555.1"/>
    <property type="molecule type" value="Genomic_DNA"/>
</dbReference>
<gene>
    <name evidence="2" type="ORF">CORT_0C01780</name>
</gene>
<sequence>MTNVLAKSSSTRSESNSTTTNDENEDSTTEFTPSKTLTKSKSFISRKFSSNSLFAQSNSPPPPPPPKPAAVSISSPSRLLRSSPVPRQGNTIISSPSSSSLNTSSSTLQPSPRTKASPKVPALQPPPPLTPPSAGYRLPRSGSSYVSLSSYSSIPSASSISTTASNNSGNSGSNNNNDKLIQTLLKRYKKLELALNKFNSKKYNHNSNSSKTINGAIMKGNLLRTSLIPFLRSANQLDQFFTKDSKVYKSLTCVVLAILIKWWNSLIGNLRFTANLSATSSSTTGGSKSPSSTVNTFSHSILSSVEPIHFTSIPASDRNAYLECVSRIISRDDWIYYDELNDYQVLLTTTLDFCIDKLTTLKTLSGPMAAFIGKVFAFSFFKIPDVSNALLFLLNVKQITLESCTKTLPSASTHDYRELYNVFPQHLHHLIDFKGLPNLTDKGQKCYMNCTPPPKHPVDGIKNPNGDWVRRWCGSDSGVFNSFLRHYVEIVQKNLLSIIDDDVMVLLKCPGFSVILSHIYQIFHIAITRITSSAKPAFTTSTVNKNAPLPPIPTRSNCKNGGSANGAPAPPPSPPPPHNNFNSNGQRFKTPAPPPPPQFNINIKQSDMYYNSIIKIFKTVRDVIYCATLDNKSIDCISASLVKIIDLCLISIAREVTIYDFNKNGLILGIVHEFVNHIENNISNEVKYLISWEFWLSCNYMMMNHSDHVQSLLKNFAFLFNVWDMIPDALCSFVQPQRSEYGPIGDINDENYKWITNVEDSFKLNFINYLISDDMFRTMFIHWNPLVRSYYIKFLVWRVIGINNSQSSASIQVTRNLQFKLDQSFEALQRYTMKMCNERKRGKCGEAGDVNWNQKFILNFKPDNPLVNRKFGILPASVRDDYLSIGNSSYDNQQSDMYIASAAATSVSKSSELRKTHAFEIFDEAIYTCATVPPTSNGSSTPQEDRKRSSSSSSSSSVASSIGSKGTSLVSSIGRLLRIVSDDVDGDGDEEDDKMADPKETLAKHVDKNAHDDESGITRNSESSTSLSTTNSFKSRSSSPSIMSFRSTPTSVTESSSTKSDNESIYSLDTIKLNNSLQDASFGAQQRMQQSGQGKSLSRKKSSQLQQSYNIQPPELARLPPDIVRPIFKFDIVVCHESINEKFQIINHKNSLIRQQMLYNSDGHLPSMSSRTTTATNASSTSSGSGSRTSTLTKSMVLYFPHHPQLPYISLFINTDLYNNKMVYMNEEEDGIFLEEYYLRDASDSSLSTSTSRLNPMPAASANRSTQVRQKLRSTTMFQDESSMATMINLGKSINELNITIDEFRKYLSKRIEADAFYSNAGYDSKEAGEKLGSANIGFPVFSEIDGDDEDVRTNGGESAGVRSFTVRGKDFNEFIYFKRIIPFLSVDSSNEMKLLNAN</sequence>
<feature type="compositionally biased region" description="Low complexity" evidence="1">
    <location>
        <begin position="950"/>
        <end position="964"/>
    </location>
</feature>
<feature type="compositionally biased region" description="Pro residues" evidence="1">
    <location>
        <begin position="59"/>
        <end position="68"/>
    </location>
</feature>
<feature type="region of interest" description="Disordered" evidence="1">
    <location>
        <begin position="159"/>
        <end position="178"/>
    </location>
</feature>
<feature type="compositionally biased region" description="Low complexity" evidence="1">
    <location>
        <begin position="159"/>
        <end position="177"/>
    </location>
</feature>
<dbReference type="RefSeq" id="XP_003868459.1">
    <property type="nucleotide sequence ID" value="XM_003868411.1"/>
</dbReference>
<feature type="region of interest" description="Disordered" evidence="1">
    <location>
        <begin position="1"/>
        <end position="138"/>
    </location>
</feature>
<name>H8X2K8_CANO9</name>
<feature type="compositionally biased region" description="Polar residues" evidence="1">
    <location>
        <begin position="933"/>
        <end position="942"/>
    </location>
</feature>
<proteinExistence type="predicted"/>
<dbReference type="Pfam" id="PF08578">
    <property type="entry name" value="DUF1765"/>
    <property type="match status" value="1"/>
</dbReference>
<feature type="region of interest" description="Disordered" evidence="1">
    <location>
        <begin position="542"/>
        <end position="597"/>
    </location>
</feature>
<feature type="region of interest" description="Disordered" evidence="1">
    <location>
        <begin position="932"/>
        <end position="966"/>
    </location>
</feature>
<dbReference type="InterPro" id="IPR013887">
    <property type="entry name" value="UPF0592"/>
</dbReference>
<dbReference type="eggNOG" id="ENOG502QPNW">
    <property type="taxonomic scope" value="Eukaryota"/>
</dbReference>
<feature type="compositionally biased region" description="Low complexity" evidence="1">
    <location>
        <begin position="8"/>
        <end position="21"/>
    </location>
</feature>
<dbReference type="GeneID" id="14539428"/>
<evidence type="ECO:0000313" key="2">
    <source>
        <dbReference type="EMBL" id="CCG25555.1"/>
    </source>
</evidence>
<feature type="compositionally biased region" description="Acidic residues" evidence="1">
    <location>
        <begin position="983"/>
        <end position="994"/>
    </location>
</feature>
<dbReference type="HOGENOM" id="CLU_005190_0_0_1"/>
<feature type="region of interest" description="Disordered" evidence="1">
    <location>
        <begin position="1082"/>
        <end position="1107"/>
    </location>
</feature>
<dbReference type="PANTHER" id="PTHR37988:SF1">
    <property type="entry name" value="UPF0592 MEMBRANE PROTEIN C7D4.03C"/>
    <property type="match status" value="1"/>
</dbReference>
<evidence type="ECO:0000256" key="1">
    <source>
        <dbReference type="SAM" id="MobiDB-lite"/>
    </source>
</evidence>
<evidence type="ECO:0000313" key="3">
    <source>
        <dbReference type="Proteomes" id="UP000005018"/>
    </source>
</evidence>
<dbReference type="OrthoDB" id="296767at2759"/>
<feature type="compositionally biased region" description="Low complexity" evidence="1">
    <location>
        <begin position="1018"/>
        <end position="1059"/>
    </location>
</feature>